<dbReference type="RefSeq" id="WP_006037670.1">
    <property type="nucleotide sequence ID" value="NZ_AEDD01000004.1"/>
</dbReference>
<keyword evidence="13 14" id="KW-0472">Membrane</keyword>
<keyword evidence="17" id="KW-1185">Reference proteome</keyword>
<dbReference type="AlphaFoldDB" id="E0I7Q8"/>
<protein>
    <recommendedName>
        <fullName evidence="3">histidine kinase</fullName>
        <ecNumber evidence="3">2.7.13.3</ecNumber>
    </recommendedName>
</protein>
<evidence type="ECO:0000256" key="1">
    <source>
        <dbReference type="ARBA" id="ARBA00000085"/>
    </source>
</evidence>
<dbReference type="Pfam" id="PF02518">
    <property type="entry name" value="HATPase_c"/>
    <property type="match status" value="1"/>
</dbReference>
<dbReference type="PANTHER" id="PTHR45453:SF2">
    <property type="entry name" value="HISTIDINE KINASE"/>
    <property type="match status" value="1"/>
</dbReference>
<evidence type="ECO:0000256" key="2">
    <source>
        <dbReference type="ARBA" id="ARBA00004651"/>
    </source>
</evidence>
<dbReference type="PRINTS" id="PR00344">
    <property type="entry name" value="BCTRLSENSOR"/>
</dbReference>
<evidence type="ECO:0000256" key="9">
    <source>
        <dbReference type="ARBA" id="ARBA00022777"/>
    </source>
</evidence>
<keyword evidence="9 16" id="KW-0418">Kinase</keyword>
<evidence type="ECO:0000256" key="4">
    <source>
        <dbReference type="ARBA" id="ARBA00022475"/>
    </source>
</evidence>
<accession>E0I7Q8</accession>
<evidence type="ECO:0000259" key="15">
    <source>
        <dbReference type="PROSITE" id="PS50109"/>
    </source>
</evidence>
<dbReference type="InterPro" id="IPR004358">
    <property type="entry name" value="Sig_transdc_His_kin-like_C"/>
</dbReference>
<gene>
    <name evidence="16" type="ORF">PaecuDRAFT_1659</name>
</gene>
<sequence length="339" mass="38837">MRLFWRAQLPLMLMFMIQLVLVPLLYAVTGEGRAVSVMLYGMLISAFVLLVYLVYHYVMNRDMYTELSRSTDSADNPTESLMIPPLGTSPLPEAIHERMTYYEFQYSDQLQRQQNAMEQHITFINRWVHQMKTPLSVIQLTLPELEDAPADHIRDELDRLRKGLEMVLYTARLERFEQDFAVEALSLRDEVNKVIVERRKLFIRKGVTPEFQIDSKLTAYSDSKWFRFMLDQIVTNAVNYSGGMGKRVYLTAEETGENVVLHIRDEGIGIEPEDIGRVFNPYFTGERGRQYAESTGMGLYLVREIAHKLGHSVALQSAPGQGTTVTLTLRKAEPAGTPS</sequence>
<dbReference type="SMART" id="SM00388">
    <property type="entry name" value="HisKA"/>
    <property type="match status" value="1"/>
</dbReference>
<dbReference type="CDD" id="cd00082">
    <property type="entry name" value="HisKA"/>
    <property type="match status" value="1"/>
</dbReference>
<dbReference type="OrthoDB" id="9780487at2"/>
<evidence type="ECO:0000256" key="5">
    <source>
        <dbReference type="ARBA" id="ARBA00022553"/>
    </source>
</evidence>
<keyword evidence="7 14" id="KW-0812">Transmembrane</keyword>
<dbReference type="SMART" id="SM00387">
    <property type="entry name" value="HATPase_c"/>
    <property type="match status" value="1"/>
</dbReference>
<dbReference type="STRING" id="717606.PaecuDRAFT_1659"/>
<evidence type="ECO:0000256" key="13">
    <source>
        <dbReference type="ARBA" id="ARBA00023136"/>
    </source>
</evidence>
<dbReference type="InterPro" id="IPR003594">
    <property type="entry name" value="HATPase_dom"/>
</dbReference>
<keyword evidence="12" id="KW-0902">Two-component regulatory system</keyword>
<keyword evidence="11 14" id="KW-1133">Transmembrane helix</keyword>
<keyword evidence="8" id="KW-0547">Nucleotide-binding</keyword>
<dbReference type="Gene3D" id="3.30.565.10">
    <property type="entry name" value="Histidine kinase-like ATPase, C-terminal domain"/>
    <property type="match status" value="1"/>
</dbReference>
<dbReference type="EMBL" id="AEDD01000004">
    <property type="protein sequence ID" value="EFM11213.1"/>
    <property type="molecule type" value="Genomic_DNA"/>
</dbReference>
<keyword evidence="5" id="KW-0597">Phosphoprotein</keyword>
<name>E0I7Q8_9BACL</name>
<evidence type="ECO:0000256" key="8">
    <source>
        <dbReference type="ARBA" id="ARBA00022741"/>
    </source>
</evidence>
<comment type="subcellular location">
    <subcellularLocation>
        <location evidence="2">Cell membrane</location>
        <topology evidence="2">Multi-pass membrane protein</topology>
    </subcellularLocation>
</comment>
<evidence type="ECO:0000256" key="12">
    <source>
        <dbReference type="ARBA" id="ARBA00023012"/>
    </source>
</evidence>
<dbReference type="GO" id="GO:0005524">
    <property type="term" value="F:ATP binding"/>
    <property type="evidence" value="ECO:0007669"/>
    <property type="project" value="UniProtKB-KW"/>
</dbReference>
<dbReference type="SUPFAM" id="SSF47384">
    <property type="entry name" value="Homodimeric domain of signal transducing histidine kinase"/>
    <property type="match status" value="1"/>
</dbReference>
<evidence type="ECO:0000256" key="7">
    <source>
        <dbReference type="ARBA" id="ARBA00022692"/>
    </source>
</evidence>
<dbReference type="InterPro" id="IPR036890">
    <property type="entry name" value="HATPase_C_sf"/>
</dbReference>
<dbReference type="InterPro" id="IPR050351">
    <property type="entry name" value="BphY/WalK/GraS-like"/>
</dbReference>
<feature type="domain" description="Histidine kinase" evidence="15">
    <location>
        <begin position="126"/>
        <end position="333"/>
    </location>
</feature>
<feature type="transmembrane region" description="Helical" evidence="14">
    <location>
        <begin position="37"/>
        <end position="58"/>
    </location>
</feature>
<dbReference type="InterPro" id="IPR005467">
    <property type="entry name" value="His_kinase_dom"/>
</dbReference>
<dbReference type="SUPFAM" id="SSF55874">
    <property type="entry name" value="ATPase domain of HSP90 chaperone/DNA topoisomerase II/histidine kinase"/>
    <property type="match status" value="1"/>
</dbReference>
<evidence type="ECO:0000256" key="14">
    <source>
        <dbReference type="SAM" id="Phobius"/>
    </source>
</evidence>
<keyword evidence="10" id="KW-0067">ATP-binding</keyword>
<dbReference type="GO" id="GO:0005886">
    <property type="term" value="C:plasma membrane"/>
    <property type="evidence" value="ECO:0007669"/>
    <property type="project" value="UniProtKB-SubCell"/>
</dbReference>
<dbReference type="PROSITE" id="PS50109">
    <property type="entry name" value="HIS_KIN"/>
    <property type="match status" value="1"/>
</dbReference>
<evidence type="ECO:0000256" key="11">
    <source>
        <dbReference type="ARBA" id="ARBA00022989"/>
    </source>
</evidence>
<dbReference type="GO" id="GO:0016036">
    <property type="term" value="P:cellular response to phosphate starvation"/>
    <property type="evidence" value="ECO:0007669"/>
    <property type="project" value="TreeGrafter"/>
</dbReference>
<comment type="catalytic activity">
    <reaction evidence="1">
        <text>ATP + protein L-histidine = ADP + protein N-phospho-L-histidine.</text>
        <dbReference type="EC" id="2.7.13.3"/>
    </reaction>
</comment>
<evidence type="ECO:0000313" key="16">
    <source>
        <dbReference type="EMBL" id="EFM11213.1"/>
    </source>
</evidence>
<organism evidence="16 17">
    <name type="scientific">Paenibacillus curdlanolyticus YK9</name>
    <dbReference type="NCBI Taxonomy" id="717606"/>
    <lineage>
        <taxon>Bacteria</taxon>
        <taxon>Bacillati</taxon>
        <taxon>Bacillota</taxon>
        <taxon>Bacilli</taxon>
        <taxon>Bacillales</taxon>
        <taxon>Paenibacillaceae</taxon>
        <taxon>Paenibacillus</taxon>
    </lineage>
</organism>
<proteinExistence type="predicted"/>
<dbReference type="eggNOG" id="COG2205">
    <property type="taxonomic scope" value="Bacteria"/>
</dbReference>
<dbReference type="InterPro" id="IPR003661">
    <property type="entry name" value="HisK_dim/P_dom"/>
</dbReference>
<evidence type="ECO:0000256" key="6">
    <source>
        <dbReference type="ARBA" id="ARBA00022679"/>
    </source>
</evidence>
<evidence type="ECO:0000313" key="17">
    <source>
        <dbReference type="Proteomes" id="UP000005387"/>
    </source>
</evidence>
<dbReference type="GO" id="GO:0004721">
    <property type="term" value="F:phosphoprotein phosphatase activity"/>
    <property type="evidence" value="ECO:0007669"/>
    <property type="project" value="TreeGrafter"/>
</dbReference>
<reference evidence="16 17" key="1">
    <citation type="submission" date="2010-07" db="EMBL/GenBank/DDBJ databases">
        <title>The draft genome of Paenibacillus curdlanolyticus YK9.</title>
        <authorList>
            <consortium name="US DOE Joint Genome Institute (JGI-PGF)"/>
            <person name="Lucas S."/>
            <person name="Copeland A."/>
            <person name="Lapidus A."/>
            <person name="Cheng J.-F."/>
            <person name="Bruce D."/>
            <person name="Goodwin L."/>
            <person name="Pitluck S."/>
            <person name="Land M.L."/>
            <person name="Hauser L."/>
            <person name="Chang Y.-J."/>
            <person name="Jeffries C."/>
            <person name="Anderson I.J."/>
            <person name="Johnson E."/>
            <person name="Loganathan U."/>
            <person name="Mulhopadhyay B."/>
            <person name="Kyrpides N."/>
            <person name="Woyke T.J."/>
        </authorList>
    </citation>
    <scope>NUCLEOTIDE SEQUENCE [LARGE SCALE GENOMIC DNA]</scope>
    <source>
        <strain evidence="16 17">YK9</strain>
    </source>
</reference>
<keyword evidence="4" id="KW-1003">Cell membrane</keyword>
<evidence type="ECO:0000256" key="3">
    <source>
        <dbReference type="ARBA" id="ARBA00012438"/>
    </source>
</evidence>
<dbReference type="InterPro" id="IPR036097">
    <property type="entry name" value="HisK_dim/P_sf"/>
</dbReference>
<evidence type="ECO:0000256" key="10">
    <source>
        <dbReference type="ARBA" id="ARBA00022840"/>
    </source>
</evidence>
<dbReference type="GO" id="GO:0000155">
    <property type="term" value="F:phosphorelay sensor kinase activity"/>
    <property type="evidence" value="ECO:0007669"/>
    <property type="project" value="InterPro"/>
</dbReference>
<dbReference type="PANTHER" id="PTHR45453">
    <property type="entry name" value="PHOSPHATE REGULON SENSOR PROTEIN PHOR"/>
    <property type="match status" value="1"/>
</dbReference>
<dbReference type="Proteomes" id="UP000005387">
    <property type="component" value="Unassembled WGS sequence"/>
</dbReference>
<keyword evidence="6" id="KW-0808">Transferase</keyword>
<dbReference type="EC" id="2.7.13.3" evidence="3"/>